<evidence type="ECO:0000256" key="2">
    <source>
        <dbReference type="ARBA" id="ARBA00029447"/>
    </source>
</evidence>
<evidence type="ECO:0000256" key="3">
    <source>
        <dbReference type="PROSITE-ProRule" id="PRU00284"/>
    </source>
</evidence>
<dbReference type="PANTHER" id="PTHR32089">
    <property type="entry name" value="METHYL-ACCEPTING CHEMOTAXIS PROTEIN MCPB"/>
    <property type="match status" value="1"/>
</dbReference>
<evidence type="ECO:0000259" key="6">
    <source>
        <dbReference type="PROSITE" id="PS50885"/>
    </source>
</evidence>
<feature type="transmembrane region" description="Helical" evidence="4">
    <location>
        <begin position="217"/>
        <end position="237"/>
    </location>
</feature>
<dbReference type="Pfam" id="PF00015">
    <property type="entry name" value="MCPsignal"/>
    <property type="match status" value="1"/>
</dbReference>
<evidence type="ECO:0000256" key="4">
    <source>
        <dbReference type="SAM" id="Phobius"/>
    </source>
</evidence>
<dbReference type="SMART" id="SM00283">
    <property type="entry name" value="MA"/>
    <property type="match status" value="1"/>
</dbReference>
<dbReference type="GO" id="GO:0016020">
    <property type="term" value="C:membrane"/>
    <property type="evidence" value="ECO:0007669"/>
    <property type="project" value="InterPro"/>
</dbReference>
<dbReference type="PROSITE" id="PS50111">
    <property type="entry name" value="CHEMOTAXIS_TRANSDUC_2"/>
    <property type="match status" value="1"/>
</dbReference>
<keyword evidence="8" id="KW-1185">Reference proteome</keyword>
<dbReference type="SUPFAM" id="SSF58104">
    <property type="entry name" value="Methyl-accepting chemotaxis protein (MCP) signaling domain"/>
    <property type="match status" value="1"/>
</dbReference>
<sequence>MHAFLPGFVRNSVARQLILPVPIIALVGLAAVWLFLPYMIDRNTQEDAVRNAIQTANQFKTIRGYYTKNVISKVLDNGGVSPSIDHKAESDGIPLPATFIHDISELLAEENTRIRLYSPYPFPNRSDRKLDGFQQEAWAALEKDPDAVFSREEIRDGQHFLRVGIGDKMVADACVNCHNSHPDTPKADWKLGDLRGILEIETLIDGQLANGAMLGKLVIGGTVLGSLVLILVTAFVVRGFTGPLGRMTASMRSLAGGDLEAEIPARERADELGSMAAALEVFKENARERSRLMEESEAAKVLEAGKASSMASAIGDFEATTKDVVDGVFATSEQLREAASSLATLADEAGALSQTIGQSTRNASDGVITVSSAADELAASMGEINRQINQSTQITESAGEQVSKTIQQVEALVSSANRIGEVVTLISEIAEQTNLLALNATIESARAGEAGKGFAVVANEVKQLAGQTANATQEISAQVAQIQKATGDAASSIHEIGRTIGSIREASGAVATATHQQSAATQEIASSIAHVAEGTREVDQGVAGIGKSTSGIQSSTELVANSAEELFRKSEQLRGQVTSFLDVVRNGRKQDAA</sequence>
<accession>A0A7X3LV82</accession>
<gene>
    <name evidence="7" type="ORF">GR183_12615</name>
</gene>
<dbReference type="AlphaFoldDB" id="A0A7X3LV82"/>
<comment type="similarity">
    <text evidence="2">Belongs to the methyl-accepting chemotaxis (MCP) protein family.</text>
</comment>
<feature type="transmembrane region" description="Helical" evidence="4">
    <location>
        <begin position="17"/>
        <end position="36"/>
    </location>
</feature>
<evidence type="ECO:0000313" key="7">
    <source>
        <dbReference type="EMBL" id="MXN65750.1"/>
    </source>
</evidence>
<dbReference type="GO" id="GO:0007165">
    <property type="term" value="P:signal transduction"/>
    <property type="evidence" value="ECO:0007669"/>
    <property type="project" value="UniProtKB-KW"/>
</dbReference>
<keyword evidence="4" id="KW-0812">Transmembrane</keyword>
<proteinExistence type="inferred from homology"/>
<keyword evidence="1 3" id="KW-0807">Transducer</keyword>
<dbReference type="PROSITE" id="PS50885">
    <property type="entry name" value="HAMP"/>
    <property type="match status" value="1"/>
</dbReference>
<dbReference type="InterPro" id="IPR004089">
    <property type="entry name" value="MCPsignal_dom"/>
</dbReference>
<evidence type="ECO:0000313" key="8">
    <source>
        <dbReference type="Proteomes" id="UP000433101"/>
    </source>
</evidence>
<name>A0A7X3LV82_9HYPH</name>
<protein>
    <submittedName>
        <fullName evidence="7">DUF3365 domain-containing protein</fullName>
    </submittedName>
</protein>
<reference evidence="7 8" key="1">
    <citation type="submission" date="2019-12" db="EMBL/GenBank/DDBJ databases">
        <authorList>
            <person name="Li M."/>
        </authorList>
    </citation>
    <scope>NUCLEOTIDE SEQUENCE [LARGE SCALE GENOMIC DNA]</scope>
    <source>
        <strain evidence="7 8">GBMRC 2046</strain>
    </source>
</reference>
<dbReference type="Proteomes" id="UP000433101">
    <property type="component" value="Unassembled WGS sequence"/>
</dbReference>
<dbReference type="CDD" id="cd06225">
    <property type="entry name" value="HAMP"/>
    <property type="match status" value="1"/>
</dbReference>
<dbReference type="Gene3D" id="1.10.287.950">
    <property type="entry name" value="Methyl-accepting chemotaxis protein"/>
    <property type="match status" value="1"/>
</dbReference>
<comment type="caution">
    <text evidence="7">The sequence shown here is derived from an EMBL/GenBank/DDBJ whole genome shotgun (WGS) entry which is preliminary data.</text>
</comment>
<feature type="domain" description="Methyl-accepting transducer" evidence="5">
    <location>
        <begin position="313"/>
        <end position="553"/>
    </location>
</feature>
<evidence type="ECO:0000256" key="1">
    <source>
        <dbReference type="ARBA" id="ARBA00023224"/>
    </source>
</evidence>
<evidence type="ECO:0000259" key="5">
    <source>
        <dbReference type="PROSITE" id="PS50111"/>
    </source>
</evidence>
<keyword evidence="4" id="KW-1133">Transmembrane helix</keyword>
<keyword evidence="4" id="KW-0472">Membrane</keyword>
<dbReference type="InterPro" id="IPR003660">
    <property type="entry name" value="HAMP_dom"/>
</dbReference>
<dbReference type="PANTHER" id="PTHR32089:SF112">
    <property type="entry name" value="LYSOZYME-LIKE PROTEIN-RELATED"/>
    <property type="match status" value="1"/>
</dbReference>
<dbReference type="InterPro" id="IPR021796">
    <property type="entry name" value="Tll0287-like_dom"/>
</dbReference>
<dbReference type="RefSeq" id="WP_160776006.1">
    <property type="nucleotide sequence ID" value="NZ_WUMV01000006.1"/>
</dbReference>
<feature type="domain" description="HAMP" evidence="6">
    <location>
        <begin position="238"/>
        <end position="291"/>
    </location>
</feature>
<dbReference type="Pfam" id="PF11845">
    <property type="entry name" value="Tll0287-like"/>
    <property type="match status" value="1"/>
</dbReference>
<dbReference type="EMBL" id="WUMV01000006">
    <property type="protein sequence ID" value="MXN65750.1"/>
    <property type="molecule type" value="Genomic_DNA"/>
</dbReference>
<dbReference type="SMART" id="SM00304">
    <property type="entry name" value="HAMP"/>
    <property type="match status" value="1"/>
</dbReference>
<organism evidence="7 8">
    <name type="scientific">Stappia sediminis</name>
    <dbReference type="NCBI Taxonomy" id="2692190"/>
    <lineage>
        <taxon>Bacteria</taxon>
        <taxon>Pseudomonadati</taxon>
        <taxon>Pseudomonadota</taxon>
        <taxon>Alphaproteobacteria</taxon>
        <taxon>Hyphomicrobiales</taxon>
        <taxon>Stappiaceae</taxon>
        <taxon>Stappia</taxon>
    </lineage>
</organism>
<dbReference type="Gene3D" id="1.10.8.500">
    <property type="entry name" value="HAMP domain in histidine kinase"/>
    <property type="match status" value="1"/>
</dbReference>
<dbReference type="Pfam" id="PF00672">
    <property type="entry name" value="HAMP"/>
    <property type="match status" value="1"/>
</dbReference>